<feature type="compositionally biased region" description="Low complexity" evidence="1">
    <location>
        <begin position="1"/>
        <end position="28"/>
    </location>
</feature>
<protein>
    <submittedName>
        <fullName evidence="2">Uncharacterized protein</fullName>
    </submittedName>
</protein>
<organism evidence="2">
    <name type="scientific">Oryza glumipatula</name>
    <dbReference type="NCBI Taxonomy" id="40148"/>
    <lineage>
        <taxon>Eukaryota</taxon>
        <taxon>Viridiplantae</taxon>
        <taxon>Streptophyta</taxon>
        <taxon>Embryophyta</taxon>
        <taxon>Tracheophyta</taxon>
        <taxon>Spermatophyta</taxon>
        <taxon>Magnoliopsida</taxon>
        <taxon>Liliopsida</taxon>
        <taxon>Poales</taxon>
        <taxon>Poaceae</taxon>
        <taxon>BOP clade</taxon>
        <taxon>Oryzoideae</taxon>
        <taxon>Oryzeae</taxon>
        <taxon>Oryzinae</taxon>
        <taxon>Oryza</taxon>
    </lineage>
</organism>
<reference evidence="2" key="2">
    <citation type="submission" date="2018-05" db="EMBL/GenBank/DDBJ databases">
        <title>OgluRS3 (Oryza glumaepatula Reference Sequence Version 3).</title>
        <authorList>
            <person name="Zhang J."/>
            <person name="Kudrna D."/>
            <person name="Lee S."/>
            <person name="Talag J."/>
            <person name="Welchert J."/>
            <person name="Wing R.A."/>
        </authorList>
    </citation>
    <scope>NUCLEOTIDE SEQUENCE [LARGE SCALE GENOMIC DNA]</scope>
</reference>
<feature type="compositionally biased region" description="Acidic residues" evidence="1">
    <location>
        <begin position="36"/>
        <end position="45"/>
    </location>
</feature>
<dbReference type="EnsemblPlants" id="OGLUM11G20250.1">
    <property type="protein sequence ID" value="OGLUM11G20250.1"/>
    <property type="gene ID" value="OGLUM11G20250"/>
</dbReference>
<keyword evidence="3" id="KW-1185">Reference proteome</keyword>
<dbReference type="AlphaFoldDB" id="A0A0E0BLJ7"/>
<evidence type="ECO:0000256" key="1">
    <source>
        <dbReference type="SAM" id="MobiDB-lite"/>
    </source>
</evidence>
<sequence>MAWRRTSSSHSSPPSAPSSNARSPRCASVASAGAGDGDEERDDDCGGGHVQPAVGWAAPARSSPQNARASQPPATPAGEVVRGNGDEQKTKWLDAVHGG</sequence>
<proteinExistence type="predicted"/>
<accession>A0A0E0BLJ7</accession>
<feature type="region of interest" description="Disordered" evidence="1">
    <location>
        <begin position="1"/>
        <end position="99"/>
    </location>
</feature>
<dbReference type="Proteomes" id="UP000026961">
    <property type="component" value="Chromosome 11"/>
</dbReference>
<dbReference type="Gramene" id="OGLUM11G20250.1">
    <property type="protein sequence ID" value="OGLUM11G20250.1"/>
    <property type="gene ID" value="OGLUM11G20250"/>
</dbReference>
<evidence type="ECO:0000313" key="2">
    <source>
        <dbReference type="EnsemblPlants" id="OGLUM11G20250.1"/>
    </source>
</evidence>
<evidence type="ECO:0000313" key="3">
    <source>
        <dbReference type="Proteomes" id="UP000026961"/>
    </source>
</evidence>
<dbReference type="HOGENOM" id="CLU_2324164_0_0_1"/>
<feature type="compositionally biased region" description="Basic and acidic residues" evidence="1">
    <location>
        <begin position="84"/>
        <end position="99"/>
    </location>
</feature>
<reference evidence="2" key="1">
    <citation type="submission" date="2015-04" db="UniProtKB">
        <authorList>
            <consortium name="EnsemblPlants"/>
        </authorList>
    </citation>
    <scope>IDENTIFICATION</scope>
</reference>
<name>A0A0E0BLJ7_9ORYZ</name>